<feature type="region of interest" description="Disordered" evidence="1">
    <location>
        <begin position="30"/>
        <end position="55"/>
    </location>
</feature>
<protein>
    <submittedName>
        <fullName evidence="2">Uncharacterized protein</fullName>
    </submittedName>
</protein>
<name>A0A6I3SSW3_9BURK</name>
<evidence type="ECO:0000313" key="2">
    <source>
        <dbReference type="EMBL" id="MTV51786.1"/>
    </source>
</evidence>
<reference evidence="2 3" key="1">
    <citation type="submission" date="2019-11" db="EMBL/GenBank/DDBJ databases">
        <title>Type strains purchased from KCTC, JCM and DSMZ.</title>
        <authorList>
            <person name="Lu H."/>
        </authorList>
    </citation>
    <scope>NUCLEOTIDE SEQUENCE [LARGE SCALE GENOMIC DNA]</scope>
    <source>
        <strain evidence="2 3">KCTC 52429</strain>
    </source>
</reference>
<dbReference type="OrthoDB" id="8704469at2"/>
<gene>
    <name evidence="2" type="ORF">GM672_03460</name>
</gene>
<comment type="caution">
    <text evidence="2">The sequence shown here is derived from an EMBL/GenBank/DDBJ whole genome shotgun (WGS) entry which is preliminary data.</text>
</comment>
<dbReference type="Proteomes" id="UP000430634">
    <property type="component" value="Unassembled WGS sequence"/>
</dbReference>
<dbReference type="AlphaFoldDB" id="A0A6I3SSW3"/>
<evidence type="ECO:0000256" key="1">
    <source>
        <dbReference type="SAM" id="MobiDB-lite"/>
    </source>
</evidence>
<feature type="region of interest" description="Disordered" evidence="1">
    <location>
        <begin position="67"/>
        <end position="97"/>
    </location>
</feature>
<accession>A0A6I3SSW3</accession>
<organism evidence="2 3">
    <name type="scientific">Pseudoduganella buxea</name>
    <dbReference type="NCBI Taxonomy" id="1949069"/>
    <lineage>
        <taxon>Bacteria</taxon>
        <taxon>Pseudomonadati</taxon>
        <taxon>Pseudomonadota</taxon>
        <taxon>Betaproteobacteria</taxon>
        <taxon>Burkholderiales</taxon>
        <taxon>Oxalobacteraceae</taxon>
        <taxon>Telluria group</taxon>
        <taxon>Pseudoduganella</taxon>
    </lineage>
</organism>
<evidence type="ECO:0000313" key="3">
    <source>
        <dbReference type="Proteomes" id="UP000430634"/>
    </source>
</evidence>
<dbReference type="EMBL" id="WNKZ01000005">
    <property type="protein sequence ID" value="MTV51786.1"/>
    <property type="molecule type" value="Genomic_DNA"/>
</dbReference>
<sequence length="97" mass="9846">MGSHGTGTTQGAQLTWNGVVQSIEPMSRQSAGIGVTGSTGAAAAGGTVPSTAGSGNQVYRVTLRTDDGSSQSMVVETPPDYKVGDRVTYSNGAIRRQ</sequence>
<proteinExistence type="predicted"/>